<dbReference type="Proteomes" id="UP000176406">
    <property type="component" value="Unassembled WGS sequence"/>
</dbReference>
<comment type="caution">
    <text evidence="2">The sequence shown here is derived from an EMBL/GenBank/DDBJ whole genome shotgun (WGS) entry which is preliminary data.</text>
</comment>
<keyword evidence="1" id="KW-0472">Membrane</keyword>
<organism evidence="2 3">
    <name type="scientific">Candidatus Nealsonbacteria bacterium RIFCSPLOWO2_01_FULL_41_9</name>
    <dbReference type="NCBI Taxonomy" id="1801671"/>
    <lineage>
        <taxon>Bacteria</taxon>
        <taxon>Candidatus Nealsoniibacteriota</taxon>
    </lineage>
</organism>
<evidence type="ECO:0008006" key="4">
    <source>
        <dbReference type="Google" id="ProtNLM"/>
    </source>
</evidence>
<name>A0A1G2EB09_9BACT</name>
<evidence type="ECO:0000313" key="3">
    <source>
        <dbReference type="Proteomes" id="UP000176406"/>
    </source>
</evidence>
<dbReference type="Gene3D" id="2.60.40.680">
    <property type="match status" value="1"/>
</dbReference>
<dbReference type="EMBL" id="MHMG01000027">
    <property type="protein sequence ID" value="OGZ23034.1"/>
    <property type="molecule type" value="Genomic_DNA"/>
</dbReference>
<sequence>MQNYNSKFKIIISAAIFILFPVAVRAAVLYLDPAEGNYYQGDVFVAALRIDTKGECVNTLKVDLSFQKDLLEVIDFSQGNSILAIWLQSPKIYQEQGTVSFIGGIPAGFCGVLAGDPGKSNLLGKIIFKVKEARGGQTSAKVEFSDSSEVLLNDGLGTKAQLTLKNAIFTIFSGIPEVPQNQWQEELKKDNILPEIFEVEINKDPLIFDGKYFITFSSQDKQSGINQYEVKEGNKDWKKATSPYLLENQWLRSIIRVKAIDKAGNERIVEKAPLNEPIPWLAIISIVILLGIGYFLYKKRWRAMK</sequence>
<feature type="transmembrane region" description="Helical" evidence="1">
    <location>
        <begin position="278"/>
        <end position="297"/>
    </location>
</feature>
<dbReference type="AlphaFoldDB" id="A0A1G2EB09"/>
<evidence type="ECO:0000313" key="2">
    <source>
        <dbReference type="EMBL" id="OGZ23034.1"/>
    </source>
</evidence>
<proteinExistence type="predicted"/>
<accession>A0A1G2EB09</accession>
<reference evidence="2 3" key="1">
    <citation type="journal article" date="2016" name="Nat. Commun.">
        <title>Thousands of microbial genomes shed light on interconnected biogeochemical processes in an aquifer system.</title>
        <authorList>
            <person name="Anantharaman K."/>
            <person name="Brown C.T."/>
            <person name="Hug L.A."/>
            <person name="Sharon I."/>
            <person name="Castelle C.J."/>
            <person name="Probst A.J."/>
            <person name="Thomas B.C."/>
            <person name="Singh A."/>
            <person name="Wilkins M.J."/>
            <person name="Karaoz U."/>
            <person name="Brodie E.L."/>
            <person name="Williams K.H."/>
            <person name="Hubbard S.S."/>
            <person name="Banfield J.F."/>
        </authorList>
    </citation>
    <scope>NUCLEOTIDE SEQUENCE [LARGE SCALE GENOMIC DNA]</scope>
</reference>
<protein>
    <recommendedName>
        <fullName evidence="4">Cohesin domain-containing protein</fullName>
    </recommendedName>
</protein>
<gene>
    <name evidence="2" type="ORF">A3A08_00025</name>
</gene>
<keyword evidence="1" id="KW-1133">Transmembrane helix</keyword>
<evidence type="ECO:0000256" key="1">
    <source>
        <dbReference type="SAM" id="Phobius"/>
    </source>
</evidence>
<keyword evidence="1" id="KW-0812">Transmembrane</keyword>